<organism evidence="3 4">
    <name type="scientific">Eggerthella lenta</name>
    <name type="common">Eubacterium lentum</name>
    <dbReference type="NCBI Taxonomy" id="84112"/>
    <lineage>
        <taxon>Bacteria</taxon>
        <taxon>Bacillati</taxon>
        <taxon>Actinomycetota</taxon>
        <taxon>Coriobacteriia</taxon>
        <taxon>Eggerthellales</taxon>
        <taxon>Eggerthellaceae</taxon>
        <taxon>Eggerthella</taxon>
    </lineage>
</organism>
<comment type="caution">
    <text evidence="3">The sequence shown here is derived from an EMBL/GenBank/DDBJ whole genome shotgun (WGS) entry which is preliminary data.</text>
</comment>
<dbReference type="Proteomes" id="UP000253970">
    <property type="component" value="Unassembled WGS sequence"/>
</dbReference>
<dbReference type="AlphaFoldDB" id="A0A369ME37"/>
<feature type="compositionally biased region" description="Basic residues" evidence="1">
    <location>
        <begin position="305"/>
        <end position="314"/>
    </location>
</feature>
<feature type="compositionally biased region" description="Polar residues" evidence="1">
    <location>
        <begin position="166"/>
        <end position="178"/>
    </location>
</feature>
<feature type="domain" description="HTH OST-type" evidence="2">
    <location>
        <begin position="481"/>
        <end position="552"/>
    </location>
</feature>
<dbReference type="InterPro" id="IPR025605">
    <property type="entry name" value="OST-HTH/LOTUS_dom"/>
</dbReference>
<feature type="compositionally biased region" description="Basic and acidic residues" evidence="1">
    <location>
        <begin position="381"/>
        <end position="402"/>
    </location>
</feature>
<dbReference type="GO" id="GO:0004540">
    <property type="term" value="F:RNA nuclease activity"/>
    <property type="evidence" value="ECO:0007669"/>
    <property type="project" value="InterPro"/>
</dbReference>
<dbReference type="InterPro" id="IPR021139">
    <property type="entry name" value="NYN"/>
</dbReference>
<feature type="compositionally biased region" description="Low complexity" evidence="1">
    <location>
        <begin position="368"/>
        <end position="380"/>
    </location>
</feature>
<protein>
    <recommendedName>
        <fullName evidence="2">HTH OST-type domain-containing protein</fullName>
    </recommendedName>
</protein>
<dbReference type="CDD" id="cd10146">
    <property type="entry name" value="LabA_like_C"/>
    <property type="match status" value="1"/>
</dbReference>
<gene>
    <name evidence="3" type="ORF">C1875_10195</name>
</gene>
<evidence type="ECO:0000313" key="4">
    <source>
        <dbReference type="Proteomes" id="UP000253970"/>
    </source>
</evidence>
<feature type="compositionally biased region" description="Low complexity" evidence="1">
    <location>
        <begin position="469"/>
        <end position="482"/>
    </location>
</feature>
<proteinExistence type="predicted"/>
<dbReference type="EMBL" id="PPTU01000015">
    <property type="protein sequence ID" value="RDB69216.1"/>
    <property type="molecule type" value="Genomic_DNA"/>
</dbReference>
<sequence>MDIKQSSEKRFALLIDADNVSAKYIKPITDELSKYGTVTYKRIYGDWTLTLHAKWKDALLENSITPIQQFGYTQGKNATDSAMIIDAMDILYTRSVEGFCIVSSDSDFTRLASRIRESGLTVIGMGEKKTPTPFRKACDIFTTLELLLGDTGGKSGGRNRNRHDQGSSSNGQGAGTTTMSKDEIEQAVVNIITDNQNNGKSTGLGEVGSRLLKRYPDFDVRSYGTNLLSKLLDEFASVQIIKDGSSVAVVLAEGANAPKDASPEAEQAPEAKQADDAKDAPVAESEGSTDAQGAAEAKPVEKKPASRRQPRRRKDQVAAQQGSEAAEEKPVQEPELSAEPAGEQHDRLAEPVVEAEPAEQPPSDNRPGRAARMRAAASRSRGSEGRKQAGKKQTEKGERSDGEVPAQAAAPTEEQKPAAKPKRKPARAKAPKAEQPVAEATVTQEQPVGEAPKREPEAPAKRAPKRPAKATAKAVAEGAAAPSDPEAFIRQTVAAAEPEGIALSVLGKRVRGKFRTFKLRDLGYAQFRPYLDDLDGIKVEQRDGQSYARLDR</sequence>
<dbReference type="Pfam" id="PF12872">
    <property type="entry name" value="OST-HTH"/>
    <property type="match status" value="2"/>
</dbReference>
<evidence type="ECO:0000259" key="2">
    <source>
        <dbReference type="PROSITE" id="PS51644"/>
    </source>
</evidence>
<feature type="compositionally biased region" description="Basic and acidic residues" evidence="1">
    <location>
        <begin position="451"/>
        <end position="460"/>
    </location>
</feature>
<dbReference type="PANTHER" id="PTHR35811">
    <property type="entry name" value="SLR1870 PROTEIN"/>
    <property type="match status" value="1"/>
</dbReference>
<evidence type="ECO:0000313" key="3">
    <source>
        <dbReference type="EMBL" id="RDB69216.1"/>
    </source>
</evidence>
<dbReference type="Gene3D" id="3.30.420.610">
    <property type="entry name" value="LOTUS domain-like"/>
    <property type="match status" value="1"/>
</dbReference>
<reference evidence="3 4" key="1">
    <citation type="journal article" date="2018" name="Elife">
        <title>Discovery and characterization of a prevalent human gut bacterial enzyme sufficient for the inactivation of a family of plant toxins.</title>
        <authorList>
            <person name="Koppel N."/>
            <person name="Bisanz J.E."/>
            <person name="Pandelia M.E."/>
            <person name="Turnbaugh P.J."/>
            <person name="Balskus E.P."/>
        </authorList>
    </citation>
    <scope>NUCLEOTIDE SEQUENCE [LARGE SCALE GENOMIC DNA]</scope>
    <source>
        <strain evidence="3 4">W1 BHI 6</strain>
    </source>
</reference>
<feature type="region of interest" description="Disordered" evidence="1">
    <location>
        <begin position="256"/>
        <end position="485"/>
    </location>
</feature>
<dbReference type="GeneID" id="69511345"/>
<feature type="compositionally biased region" description="Basic residues" evidence="1">
    <location>
        <begin position="419"/>
        <end position="430"/>
    </location>
</feature>
<dbReference type="Gene3D" id="3.40.50.1010">
    <property type="entry name" value="5'-nuclease"/>
    <property type="match status" value="1"/>
</dbReference>
<dbReference type="CDD" id="cd11297">
    <property type="entry name" value="PIN_LabA-like_N_1"/>
    <property type="match status" value="1"/>
</dbReference>
<evidence type="ECO:0000256" key="1">
    <source>
        <dbReference type="SAM" id="MobiDB-lite"/>
    </source>
</evidence>
<name>A0A369ME37_EGGLN</name>
<feature type="region of interest" description="Disordered" evidence="1">
    <location>
        <begin position="152"/>
        <end position="178"/>
    </location>
</feature>
<feature type="compositionally biased region" description="Basic and acidic residues" evidence="1">
    <location>
        <begin position="272"/>
        <end position="281"/>
    </location>
</feature>
<accession>A0A369ME37</accession>
<dbReference type="InterPro" id="IPR041966">
    <property type="entry name" value="LOTUS-like"/>
</dbReference>
<dbReference type="PROSITE" id="PS51644">
    <property type="entry name" value="HTH_OST"/>
    <property type="match status" value="2"/>
</dbReference>
<dbReference type="RefSeq" id="WP_114534261.1">
    <property type="nucleotide sequence ID" value="NZ_AP025575.1"/>
</dbReference>
<dbReference type="Pfam" id="PF01936">
    <property type="entry name" value="NYN"/>
    <property type="match status" value="1"/>
</dbReference>
<feature type="domain" description="HTH OST-type" evidence="2">
    <location>
        <begin position="180"/>
        <end position="254"/>
    </location>
</feature>
<dbReference type="PANTHER" id="PTHR35811:SF1">
    <property type="entry name" value="HTH OST-TYPE DOMAIN-CONTAINING PROTEIN"/>
    <property type="match status" value="1"/>
</dbReference>